<dbReference type="Pfam" id="PF01985">
    <property type="entry name" value="CRS1_YhbY"/>
    <property type="match status" value="3"/>
</dbReference>
<dbReference type="GO" id="GO:1990904">
    <property type="term" value="C:ribonucleoprotein complex"/>
    <property type="evidence" value="ECO:0007669"/>
    <property type="project" value="UniProtKB-KW"/>
</dbReference>
<evidence type="ECO:0000256" key="7">
    <source>
        <dbReference type="ARBA" id="ARBA00022946"/>
    </source>
</evidence>
<keyword evidence="4" id="KW-0507">mRNA processing</keyword>
<dbReference type="GO" id="GO:0009507">
    <property type="term" value="C:chloroplast"/>
    <property type="evidence" value="ECO:0007669"/>
    <property type="project" value="UniProtKB-SubCell"/>
</dbReference>
<feature type="region of interest" description="Disordered" evidence="16">
    <location>
        <begin position="31"/>
        <end position="83"/>
    </location>
</feature>
<dbReference type="FunFam" id="3.30.110.60:FF:000002">
    <property type="entry name" value="CRS2-associated factor 1, chloroplastic"/>
    <property type="match status" value="2"/>
</dbReference>
<comment type="caution">
    <text evidence="18">The sequence shown here is derived from an EMBL/GenBank/DDBJ whole genome shotgun (WGS) entry which is preliminary data.</text>
</comment>
<evidence type="ECO:0000256" key="8">
    <source>
        <dbReference type="ARBA" id="ARBA00023187"/>
    </source>
</evidence>
<dbReference type="PROSITE" id="PS51295">
    <property type="entry name" value="CRM"/>
    <property type="match status" value="3"/>
</dbReference>
<evidence type="ECO:0000256" key="13">
    <source>
        <dbReference type="ARBA" id="ARBA00081881"/>
    </source>
</evidence>
<organism evidence="18 19">
    <name type="scientific">Acorus calamus</name>
    <name type="common">Sweet flag</name>
    <dbReference type="NCBI Taxonomy" id="4465"/>
    <lineage>
        <taxon>Eukaryota</taxon>
        <taxon>Viridiplantae</taxon>
        <taxon>Streptophyta</taxon>
        <taxon>Embryophyta</taxon>
        <taxon>Tracheophyta</taxon>
        <taxon>Spermatophyta</taxon>
        <taxon>Magnoliopsida</taxon>
        <taxon>Liliopsida</taxon>
        <taxon>Acoraceae</taxon>
        <taxon>Acorus</taxon>
    </lineage>
</organism>
<evidence type="ECO:0000256" key="2">
    <source>
        <dbReference type="ARBA" id="ARBA00022528"/>
    </source>
</evidence>
<reference evidence="18" key="1">
    <citation type="journal article" date="2023" name="Nat. Commun.">
        <title>Diploid and tetraploid genomes of Acorus and the evolution of monocots.</title>
        <authorList>
            <person name="Ma L."/>
            <person name="Liu K.W."/>
            <person name="Li Z."/>
            <person name="Hsiao Y.Y."/>
            <person name="Qi Y."/>
            <person name="Fu T."/>
            <person name="Tang G.D."/>
            <person name="Zhang D."/>
            <person name="Sun W.H."/>
            <person name="Liu D.K."/>
            <person name="Li Y."/>
            <person name="Chen G.Z."/>
            <person name="Liu X.D."/>
            <person name="Liao X.Y."/>
            <person name="Jiang Y.T."/>
            <person name="Yu X."/>
            <person name="Hao Y."/>
            <person name="Huang J."/>
            <person name="Zhao X.W."/>
            <person name="Ke S."/>
            <person name="Chen Y.Y."/>
            <person name="Wu W.L."/>
            <person name="Hsu J.L."/>
            <person name="Lin Y.F."/>
            <person name="Huang M.D."/>
            <person name="Li C.Y."/>
            <person name="Huang L."/>
            <person name="Wang Z.W."/>
            <person name="Zhao X."/>
            <person name="Zhong W.Y."/>
            <person name="Peng D.H."/>
            <person name="Ahmad S."/>
            <person name="Lan S."/>
            <person name="Zhang J.S."/>
            <person name="Tsai W.C."/>
            <person name="Van de Peer Y."/>
            <person name="Liu Z.J."/>
        </authorList>
    </citation>
    <scope>NUCLEOTIDE SEQUENCE</scope>
    <source>
        <strain evidence="18">CP</strain>
    </source>
</reference>
<dbReference type="FunFam" id="3.30.110.60:FF:000003">
    <property type="entry name" value="CRM-domain containing factor CFM3B, chloroplastic"/>
    <property type="match status" value="1"/>
</dbReference>
<dbReference type="EMBL" id="JAUJYO010000018">
    <property type="protein sequence ID" value="KAK1290612.1"/>
    <property type="molecule type" value="Genomic_DNA"/>
</dbReference>
<evidence type="ECO:0000256" key="11">
    <source>
        <dbReference type="ARBA" id="ARBA00064484"/>
    </source>
</evidence>
<evidence type="ECO:0000313" key="19">
    <source>
        <dbReference type="Proteomes" id="UP001180020"/>
    </source>
</evidence>
<evidence type="ECO:0000256" key="5">
    <source>
        <dbReference type="ARBA" id="ARBA00022737"/>
    </source>
</evidence>
<dbReference type="Gene3D" id="3.30.110.60">
    <property type="entry name" value="YhbY-like"/>
    <property type="match status" value="3"/>
</dbReference>
<evidence type="ECO:0000256" key="12">
    <source>
        <dbReference type="ARBA" id="ARBA00073361"/>
    </source>
</evidence>
<accession>A0AAV9CPI5</accession>
<keyword evidence="2" id="KW-0150">Chloroplast</keyword>
<feature type="domain" description="CRM" evidence="17">
    <location>
        <begin position="224"/>
        <end position="320"/>
    </location>
</feature>
<feature type="coiled-coil region" evidence="15">
    <location>
        <begin position="750"/>
        <end position="784"/>
    </location>
</feature>
<keyword evidence="19" id="KW-1185">Reference proteome</keyword>
<sequence>MALSPLFPLTFFPSSPTLSIHSTHPFQTPLYSHIPNKTSLTPIEPHPDDKSNKPTPSSSSATTTTQPKKKQQRPSFFDQTRDRWSAKITSHRSKLPWQETNKAVVLNPPTQEEVDERPETPRPMVFTMPNMAFSAPWAHGDRFGDTHLDSEVVDDVGGGIGIGIGIGSIVEELKSFSLEISDEESNEGGDVRDFGERVLLPWEREGGLDGERERQRSNAELAEKTVPEDELKRLRSLALRMKERMKIGEGGIKQVVVDGIHERWKEAEVVKLKFEGSPALNMKRTHEILERKTGGLVIWRSGSSVVLYRGMAYKLPCVQSYSMHIDSVAYPSSNDSPSAKIVHDNVKSNDADVKKYFKDPSAEFVDTEDIDKFLDELGPRFTDWSGCNPLPVDADLLPCVVPGYRPPFRYLPHRTRWSLQDKDMTTLRRLARTVPPHFALGRNRQHQGLARAMVKLWERSSIAKIAIKRGIPNTSNERMAEELKRLTGGTLLSRNKDFIVFYRGKDFLTPAVTKLLAERQKLATVNQDEEERARLRASESIVSNIKAAKGPLVAGTLSETIEANSRWGKQIKDEDREKMLRENALCKHVSLVRYLERKLVQAQEKVRKAEKALSKVQESLNPAELPSDLEIITDEERFLFRQVGLKMKSFLVLGRRGVFDGTVQNMHLSWKHRELVKIFVKGKNFAQVKHIAISLEAESGGVLISLDKTTQGYAIIVYRGKNYHRPSILRPKNLLTKRQALTRSIELQRREALNHHIFALQERIETLKSELDKMEAVKETGNEDLYSRLEGSYSSDDDVEDGGEEAYLQTYKSDDEDED</sequence>
<evidence type="ECO:0000313" key="18">
    <source>
        <dbReference type="EMBL" id="KAK1290612.1"/>
    </source>
</evidence>
<evidence type="ECO:0000256" key="14">
    <source>
        <dbReference type="PROSITE-ProRule" id="PRU00626"/>
    </source>
</evidence>
<evidence type="ECO:0000256" key="3">
    <source>
        <dbReference type="ARBA" id="ARBA00022640"/>
    </source>
</evidence>
<dbReference type="AlphaFoldDB" id="A0AAV9CPI5"/>
<dbReference type="GO" id="GO:0006397">
    <property type="term" value="P:mRNA processing"/>
    <property type="evidence" value="ECO:0007669"/>
    <property type="project" value="UniProtKB-KW"/>
</dbReference>
<keyword evidence="6 14" id="KW-0694">RNA-binding</keyword>
<dbReference type="GO" id="GO:0000373">
    <property type="term" value="P:Group II intron splicing"/>
    <property type="evidence" value="ECO:0007669"/>
    <property type="project" value="UniProtKB-ARBA"/>
</dbReference>
<evidence type="ECO:0000256" key="6">
    <source>
        <dbReference type="ARBA" id="ARBA00022884"/>
    </source>
</evidence>
<keyword evidence="15" id="KW-0175">Coiled coil</keyword>
<proteinExistence type="predicted"/>
<dbReference type="InterPro" id="IPR045278">
    <property type="entry name" value="CRS1/CFM2/CFM3"/>
</dbReference>
<keyword evidence="5" id="KW-0677">Repeat</keyword>
<dbReference type="SUPFAM" id="SSF75471">
    <property type="entry name" value="YhbY-like"/>
    <property type="match status" value="3"/>
</dbReference>
<evidence type="ECO:0000256" key="4">
    <source>
        <dbReference type="ARBA" id="ARBA00022664"/>
    </source>
</evidence>
<keyword evidence="9" id="KW-0687">Ribonucleoprotein</keyword>
<gene>
    <name evidence="18" type="ORF">QJS10_CPB18g00748</name>
</gene>
<name>A0AAV9CPI5_ACOCL</name>
<feature type="coiled-coil region" evidence="15">
    <location>
        <begin position="592"/>
        <end position="619"/>
    </location>
</feature>
<comment type="subunit">
    <text evidence="11">Interacts with RNA. Part of large ribonucleo-protein particles that contain CAF1 and/or CAF2, and RNC1.</text>
</comment>
<evidence type="ECO:0000256" key="9">
    <source>
        <dbReference type="ARBA" id="ARBA00023274"/>
    </source>
</evidence>
<evidence type="ECO:0000256" key="10">
    <source>
        <dbReference type="ARBA" id="ARBA00055648"/>
    </source>
</evidence>
<dbReference type="InterPro" id="IPR035920">
    <property type="entry name" value="YhbY-like_sf"/>
</dbReference>
<keyword evidence="7" id="KW-0809">Transit peptide</keyword>
<dbReference type="Proteomes" id="UP001180020">
    <property type="component" value="Unassembled WGS sequence"/>
</dbReference>
<dbReference type="SMART" id="SM01103">
    <property type="entry name" value="CRS1_YhbY"/>
    <property type="match status" value="3"/>
</dbReference>
<dbReference type="PANTHER" id="PTHR31846">
    <property type="entry name" value="CRS1 / YHBY (CRM) DOMAIN-CONTAINING PROTEIN"/>
    <property type="match status" value="1"/>
</dbReference>
<feature type="compositionally biased region" description="Acidic residues" evidence="16">
    <location>
        <begin position="795"/>
        <end position="804"/>
    </location>
</feature>
<feature type="domain" description="CRM" evidence="17">
    <location>
        <begin position="417"/>
        <end position="514"/>
    </location>
</feature>
<evidence type="ECO:0000256" key="16">
    <source>
        <dbReference type="SAM" id="MobiDB-lite"/>
    </source>
</evidence>
<evidence type="ECO:0000259" key="17">
    <source>
        <dbReference type="PROSITE" id="PS51295"/>
    </source>
</evidence>
<reference evidence="18" key="2">
    <citation type="submission" date="2023-06" db="EMBL/GenBank/DDBJ databases">
        <authorList>
            <person name="Ma L."/>
            <person name="Liu K.-W."/>
            <person name="Li Z."/>
            <person name="Hsiao Y.-Y."/>
            <person name="Qi Y."/>
            <person name="Fu T."/>
            <person name="Tang G."/>
            <person name="Zhang D."/>
            <person name="Sun W.-H."/>
            <person name="Liu D.-K."/>
            <person name="Li Y."/>
            <person name="Chen G.-Z."/>
            <person name="Liu X.-D."/>
            <person name="Liao X.-Y."/>
            <person name="Jiang Y.-T."/>
            <person name="Yu X."/>
            <person name="Hao Y."/>
            <person name="Huang J."/>
            <person name="Zhao X.-W."/>
            <person name="Ke S."/>
            <person name="Chen Y.-Y."/>
            <person name="Wu W.-L."/>
            <person name="Hsu J.-L."/>
            <person name="Lin Y.-F."/>
            <person name="Huang M.-D."/>
            <person name="Li C.-Y."/>
            <person name="Huang L."/>
            <person name="Wang Z.-W."/>
            <person name="Zhao X."/>
            <person name="Zhong W.-Y."/>
            <person name="Peng D.-H."/>
            <person name="Ahmad S."/>
            <person name="Lan S."/>
            <person name="Zhang J.-S."/>
            <person name="Tsai W.-C."/>
            <person name="Van De Peer Y."/>
            <person name="Liu Z.-J."/>
        </authorList>
    </citation>
    <scope>NUCLEOTIDE SEQUENCE</scope>
    <source>
        <strain evidence="18">CP</strain>
        <tissue evidence="18">Leaves</tissue>
    </source>
</reference>
<evidence type="ECO:0000256" key="15">
    <source>
        <dbReference type="SAM" id="Coils"/>
    </source>
</evidence>
<feature type="domain" description="CRM" evidence="17">
    <location>
        <begin position="630"/>
        <end position="730"/>
    </location>
</feature>
<feature type="region of interest" description="Disordered" evidence="16">
    <location>
        <begin position="785"/>
        <end position="819"/>
    </location>
</feature>
<evidence type="ECO:0000256" key="1">
    <source>
        <dbReference type="ARBA" id="ARBA00004229"/>
    </source>
</evidence>
<comment type="function">
    <text evidence="10">Binds specific group II introns in chloroplasts and facilitates their splicing. Acts on subgroup IIB introns. The substrates of the subgroup IIB also require the CRM domain proteins CAF1 or CAF2, with a simultaneous binding of CFM3 and CAF1 or CAF2. May influence the biogenesis of the mitochondrial small ribosomal subunit.</text>
</comment>
<feature type="compositionally biased region" description="Low complexity" evidence="16">
    <location>
        <begin position="53"/>
        <end position="66"/>
    </location>
</feature>
<dbReference type="PANTHER" id="PTHR31846:SF7">
    <property type="entry name" value="CRS1 _ YHBY (CRM) DOMAIN-CONTAINING PROTEIN"/>
    <property type="match status" value="1"/>
</dbReference>
<comment type="subcellular location">
    <subcellularLocation>
        <location evidence="1">Plastid</location>
        <location evidence="1">Chloroplast</location>
    </subcellularLocation>
</comment>
<keyword evidence="3" id="KW-0934">Plastid</keyword>
<feature type="compositionally biased region" description="Polar residues" evidence="16">
    <location>
        <begin position="31"/>
        <end position="41"/>
    </location>
</feature>
<protein>
    <recommendedName>
        <fullName evidence="12">CRM-domain containing factor CFM3, chloroplastic/mitochondrial</fullName>
    </recommendedName>
    <alternativeName>
        <fullName evidence="13">Protein CRM FAMILY MEMBER 3</fullName>
    </alternativeName>
</protein>
<dbReference type="InterPro" id="IPR001890">
    <property type="entry name" value="RNA-binding_CRM"/>
</dbReference>
<keyword evidence="8" id="KW-0508">mRNA splicing</keyword>
<dbReference type="GO" id="GO:0003729">
    <property type="term" value="F:mRNA binding"/>
    <property type="evidence" value="ECO:0007669"/>
    <property type="project" value="InterPro"/>
</dbReference>